<dbReference type="AlphaFoldDB" id="A0A1Q9CGI5"/>
<sequence>MPDVNDRNMLRQLSHWFDQWFCHGGESDERPEIKMKRMLIASAGPEYSAQCQDTNQVFDSMPLGEVEVHPVVKDLEVQKLAWVQVVEYGGAAFVVGENDCDGDAAARYSLAWVKHFAKVEVREAEGETWIEQVALRERYNDQDSEIMKNFEVHQAKSCLYIELLESAKLSWYRIGRLAWMARFGKKVDSQEYRLERLFLGT</sequence>
<evidence type="ECO:0000313" key="2">
    <source>
        <dbReference type="Proteomes" id="UP000186817"/>
    </source>
</evidence>
<organism evidence="1 2">
    <name type="scientific">Symbiodinium microadriaticum</name>
    <name type="common">Dinoflagellate</name>
    <name type="synonym">Zooxanthella microadriatica</name>
    <dbReference type="NCBI Taxonomy" id="2951"/>
    <lineage>
        <taxon>Eukaryota</taxon>
        <taxon>Sar</taxon>
        <taxon>Alveolata</taxon>
        <taxon>Dinophyceae</taxon>
        <taxon>Suessiales</taxon>
        <taxon>Symbiodiniaceae</taxon>
        <taxon>Symbiodinium</taxon>
    </lineage>
</organism>
<dbReference type="EMBL" id="LSRX01001233">
    <property type="protein sequence ID" value="OLP81986.1"/>
    <property type="molecule type" value="Genomic_DNA"/>
</dbReference>
<evidence type="ECO:0000313" key="1">
    <source>
        <dbReference type="EMBL" id="OLP81986.1"/>
    </source>
</evidence>
<comment type="caution">
    <text evidence="1">The sequence shown here is derived from an EMBL/GenBank/DDBJ whole genome shotgun (WGS) entry which is preliminary data.</text>
</comment>
<dbReference type="Proteomes" id="UP000186817">
    <property type="component" value="Unassembled WGS sequence"/>
</dbReference>
<proteinExistence type="predicted"/>
<keyword evidence="2" id="KW-1185">Reference proteome</keyword>
<reference evidence="1 2" key="1">
    <citation type="submission" date="2016-02" db="EMBL/GenBank/DDBJ databases">
        <title>Genome analysis of coral dinoflagellate symbionts highlights evolutionary adaptations to a symbiotic lifestyle.</title>
        <authorList>
            <person name="Aranda M."/>
            <person name="Li Y."/>
            <person name="Liew Y.J."/>
            <person name="Baumgarten S."/>
            <person name="Simakov O."/>
            <person name="Wilson M."/>
            <person name="Piel J."/>
            <person name="Ashoor H."/>
            <person name="Bougouffa S."/>
            <person name="Bajic V.B."/>
            <person name="Ryu T."/>
            <person name="Ravasi T."/>
            <person name="Bayer T."/>
            <person name="Micklem G."/>
            <person name="Kim H."/>
            <person name="Bhak J."/>
            <person name="Lajeunesse T.C."/>
            <person name="Voolstra C.R."/>
        </authorList>
    </citation>
    <scope>NUCLEOTIDE SEQUENCE [LARGE SCALE GENOMIC DNA]</scope>
    <source>
        <strain evidence="1 2">CCMP2467</strain>
    </source>
</reference>
<dbReference type="OrthoDB" id="10330125at2759"/>
<name>A0A1Q9CGI5_SYMMI</name>
<accession>A0A1Q9CGI5</accession>
<gene>
    <name evidence="1" type="ORF">AK812_SmicGene37398</name>
</gene>
<protein>
    <submittedName>
        <fullName evidence="1">Uncharacterized protein</fullName>
    </submittedName>
</protein>